<protein>
    <submittedName>
        <fullName evidence="2">Uncharacterized protein</fullName>
    </submittedName>
</protein>
<feature type="region of interest" description="Disordered" evidence="1">
    <location>
        <begin position="73"/>
        <end position="123"/>
    </location>
</feature>
<organism evidence="2 3">
    <name type="scientific">Cerrena zonata</name>
    <dbReference type="NCBI Taxonomy" id="2478898"/>
    <lineage>
        <taxon>Eukaryota</taxon>
        <taxon>Fungi</taxon>
        <taxon>Dikarya</taxon>
        <taxon>Basidiomycota</taxon>
        <taxon>Agaricomycotina</taxon>
        <taxon>Agaricomycetes</taxon>
        <taxon>Polyporales</taxon>
        <taxon>Cerrenaceae</taxon>
        <taxon>Cerrena</taxon>
    </lineage>
</organism>
<name>A0AAW0GM77_9APHY</name>
<evidence type="ECO:0000256" key="1">
    <source>
        <dbReference type="SAM" id="MobiDB-lite"/>
    </source>
</evidence>
<accession>A0AAW0GM77</accession>
<keyword evidence="3" id="KW-1185">Reference proteome</keyword>
<reference evidence="2 3" key="1">
    <citation type="submission" date="2022-09" db="EMBL/GenBank/DDBJ databases">
        <authorList>
            <person name="Palmer J.M."/>
        </authorList>
    </citation>
    <scope>NUCLEOTIDE SEQUENCE [LARGE SCALE GENOMIC DNA]</scope>
    <source>
        <strain evidence="2 3">DSM 7382</strain>
    </source>
</reference>
<dbReference type="EMBL" id="JASBNA010000002">
    <property type="protein sequence ID" value="KAK7694551.1"/>
    <property type="molecule type" value="Genomic_DNA"/>
</dbReference>
<comment type="caution">
    <text evidence="2">The sequence shown here is derived from an EMBL/GenBank/DDBJ whole genome shotgun (WGS) entry which is preliminary data.</text>
</comment>
<dbReference type="Proteomes" id="UP001385951">
    <property type="component" value="Unassembled WGS sequence"/>
</dbReference>
<feature type="compositionally biased region" description="Pro residues" evidence="1">
    <location>
        <begin position="114"/>
        <end position="123"/>
    </location>
</feature>
<dbReference type="AlphaFoldDB" id="A0AAW0GM77"/>
<gene>
    <name evidence="2" type="ORF">QCA50_001737</name>
</gene>
<sequence>MVGIFGGKNAPSRPPHPGATTPVHSTPPPPYVDNAQSGPLYATETTTTTTHVVTTTHTTTHFFSIPLWRKRTPASSAADLNRPRLHASPSLGELGVMYSDSRPPTVLLRDKDLPPTPSPSDSP</sequence>
<evidence type="ECO:0000313" key="3">
    <source>
        <dbReference type="Proteomes" id="UP001385951"/>
    </source>
</evidence>
<evidence type="ECO:0000313" key="2">
    <source>
        <dbReference type="EMBL" id="KAK7694551.1"/>
    </source>
</evidence>
<proteinExistence type="predicted"/>
<feature type="region of interest" description="Disordered" evidence="1">
    <location>
        <begin position="1"/>
        <end position="44"/>
    </location>
</feature>